<protein>
    <submittedName>
        <fullName evidence="1 2">Uncharacterized protein</fullName>
    </submittedName>
</protein>
<proteinExistence type="predicted"/>
<dbReference type="EnsemblPlants" id="KEH40408">
    <property type="protein sequence ID" value="KEH40408"/>
    <property type="gene ID" value="MTR_1g028410"/>
</dbReference>
<dbReference type="HOGENOM" id="CLU_1362222_0_0_1"/>
<reference evidence="2" key="3">
    <citation type="submission" date="2015-04" db="UniProtKB">
        <authorList>
            <consortium name="EnsemblPlants"/>
        </authorList>
    </citation>
    <scope>IDENTIFICATION</scope>
    <source>
        <strain evidence="2">cv. Jemalong A17</strain>
    </source>
</reference>
<dbReference type="Proteomes" id="UP000002051">
    <property type="component" value="Unassembled WGS sequence"/>
</dbReference>
<organism evidence="1 3">
    <name type="scientific">Medicago truncatula</name>
    <name type="common">Barrel medic</name>
    <name type="synonym">Medicago tribuloides</name>
    <dbReference type="NCBI Taxonomy" id="3880"/>
    <lineage>
        <taxon>Eukaryota</taxon>
        <taxon>Viridiplantae</taxon>
        <taxon>Streptophyta</taxon>
        <taxon>Embryophyta</taxon>
        <taxon>Tracheophyta</taxon>
        <taxon>Spermatophyta</taxon>
        <taxon>Magnoliopsida</taxon>
        <taxon>eudicotyledons</taxon>
        <taxon>Gunneridae</taxon>
        <taxon>Pentapetalae</taxon>
        <taxon>rosids</taxon>
        <taxon>fabids</taxon>
        <taxon>Fabales</taxon>
        <taxon>Fabaceae</taxon>
        <taxon>Papilionoideae</taxon>
        <taxon>50 kb inversion clade</taxon>
        <taxon>NPAAA clade</taxon>
        <taxon>Hologalegina</taxon>
        <taxon>IRL clade</taxon>
        <taxon>Trifolieae</taxon>
        <taxon>Medicago</taxon>
    </lineage>
</organism>
<evidence type="ECO:0000313" key="1">
    <source>
        <dbReference type="EMBL" id="KEH40408.1"/>
    </source>
</evidence>
<reference evidence="1 3" key="1">
    <citation type="journal article" date="2011" name="Nature">
        <title>The Medicago genome provides insight into the evolution of rhizobial symbioses.</title>
        <authorList>
            <person name="Young N.D."/>
            <person name="Debelle F."/>
            <person name="Oldroyd G.E."/>
            <person name="Geurts R."/>
            <person name="Cannon S.B."/>
            <person name="Udvardi M.K."/>
            <person name="Benedito V.A."/>
            <person name="Mayer K.F."/>
            <person name="Gouzy J."/>
            <person name="Schoof H."/>
            <person name="Van de Peer Y."/>
            <person name="Proost S."/>
            <person name="Cook D.R."/>
            <person name="Meyers B.C."/>
            <person name="Spannagl M."/>
            <person name="Cheung F."/>
            <person name="De Mita S."/>
            <person name="Krishnakumar V."/>
            <person name="Gundlach H."/>
            <person name="Zhou S."/>
            <person name="Mudge J."/>
            <person name="Bharti A.K."/>
            <person name="Murray J.D."/>
            <person name="Naoumkina M.A."/>
            <person name="Rosen B."/>
            <person name="Silverstein K.A."/>
            <person name="Tang H."/>
            <person name="Rombauts S."/>
            <person name="Zhao P.X."/>
            <person name="Zhou P."/>
            <person name="Barbe V."/>
            <person name="Bardou P."/>
            <person name="Bechner M."/>
            <person name="Bellec A."/>
            <person name="Berger A."/>
            <person name="Berges H."/>
            <person name="Bidwell S."/>
            <person name="Bisseling T."/>
            <person name="Choisne N."/>
            <person name="Couloux A."/>
            <person name="Denny R."/>
            <person name="Deshpande S."/>
            <person name="Dai X."/>
            <person name="Doyle J.J."/>
            <person name="Dudez A.M."/>
            <person name="Farmer A.D."/>
            <person name="Fouteau S."/>
            <person name="Franken C."/>
            <person name="Gibelin C."/>
            <person name="Gish J."/>
            <person name="Goldstein S."/>
            <person name="Gonzalez A.J."/>
            <person name="Green P.J."/>
            <person name="Hallab A."/>
            <person name="Hartog M."/>
            <person name="Hua A."/>
            <person name="Humphray S.J."/>
            <person name="Jeong D.H."/>
            <person name="Jing Y."/>
            <person name="Jocker A."/>
            <person name="Kenton S.M."/>
            <person name="Kim D.J."/>
            <person name="Klee K."/>
            <person name="Lai H."/>
            <person name="Lang C."/>
            <person name="Lin S."/>
            <person name="Macmil S.L."/>
            <person name="Magdelenat G."/>
            <person name="Matthews L."/>
            <person name="McCorrison J."/>
            <person name="Monaghan E.L."/>
            <person name="Mun J.H."/>
            <person name="Najar F.Z."/>
            <person name="Nicholson C."/>
            <person name="Noirot C."/>
            <person name="O'Bleness M."/>
            <person name="Paule C.R."/>
            <person name="Poulain J."/>
            <person name="Prion F."/>
            <person name="Qin B."/>
            <person name="Qu C."/>
            <person name="Retzel E.F."/>
            <person name="Riddle C."/>
            <person name="Sallet E."/>
            <person name="Samain S."/>
            <person name="Samson N."/>
            <person name="Sanders I."/>
            <person name="Saurat O."/>
            <person name="Scarpelli C."/>
            <person name="Schiex T."/>
            <person name="Segurens B."/>
            <person name="Severin A.J."/>
            <person name="Sherrier D.J."/>
            <person name="Shi R."/>
            <person name="Sims S."/>
            <person name="Singer S.R."/>
            <person name="Sinharoy S."/>
            <person name="Sterck L."/>
            <person name="Viollet A."/>
            <person name="Wang B.B."/>
            <person name="Wang K."/>
            <person name="Wang M."/>
            <person name="Wang X."/>
            <person name="Warfsmann J."/>
            <person name="Weissenbach J."/>
            <person name="White D.D."/>
            <person name="White J.D."/>
            <person name="Wiley G.B."/>
            <person name="Wincker P."/>
            <person name="Xing Y."/>
            <person name="Yang L."/>
            <person name="Yao Z."/>
            <person name="Ying F."/>
            <person name="Zhai J."/>
            <person name="Zhou L."/>
            <person name="Zuber A."/>
            <person name="Denarie J."/>
            <person name="Dixon R.A."/>
            <person name="May G.D."/>
            <person name="Schwartz D.C."/>
            <person name="Rogers J."/>
            <person name="Quetier F."/>
            <person name="Town C.D."/>
            <person name="Roe B.A."/>
        </authorList>
    </citation>
    <scope>NUCLEOTIDE SEQUENCE [LARGE SCALE GENOMIC DNA]</scope>
    <source>
        <strain evidence="1">A17</strain>
        <strain evidence="2 3">cv. Jemalong A17</strain>
    </source>
</reference>
<reference evidence="1 3" key="2">
    <citation type="journal article" date="2014" name="BMC Genomics">
        <title>An improved genome release (version Mt4.0) for the model legume Medicago truncatula.</title>
        <authorList>
            <person name="Tang H."/>
            <person name="Krishnakumar V."/>
            <person name="Bidwell S."/>
            <person name="Rosen B."/>
            <person name="Chan A."/>
            <person name="Zhou S."/>
            <person name="Gentzbittel L."/>
            <person name="Childs K.L."/>
            <person name="Yandell M."/>
            <person name="Gundlach H."/>
            <person name="Mayer K.F."/>
            <person name="Schwartz D.C."/>
            <person name="Town C.D."/>
        </authorList>
    </citation>
    <scope>GENOME REANNOTATION</scope>
    <source>
        <strain evidence="1">A17</strain>
        <strain evidence="2 3">cv. Jemalong A17</strain>
    </source>
</reference>
<dbReference type="AlphaFoldDB" id="A0A072VG74"/>
<keyword evidence="3" id="KW-1185">Reference proteome</keyword>
<evidence type="ECO:0000313" key="2">
    <source>
        <dbReference type="EnsemblPlants" id="KEH40408"/>
    </source>
</evidence>
<sequence length="201" mass="23390">MVSTSSLFLSSPNSFSPSPMVSYFLWLCLPFTLFPLASFKDSPTSPPSTSRLQSCNSFLHGVETLSLALFRLRKINLSGQSYLNNQSLFHLFKNCNLLEETIVSNRDWRMRVGIENSKFLKDIVVRPQLKSLDLGRNQWYHESRRVNWVNWDKVFKDKEMIMEVENIERSTLVQGPLDERSHLVREYVEHFEGEKCKGFSS</sequence>
<dbReference type="EMBL" id="CM001217">
    <property type="protein sequence ID" value="KEH40408.1"/>
    <property type="molecule type" value="Genomic_DNA"/>
</dbReference>
<name>A0A072VG74_MEDTR</name>
<accession>A0A072VG74</accession>
<evidence type="ECO:0000313" key="3">
    <source>
        <dbReference type="Proteomes" id="UP000002051"/>
    </source>
</evidence>
<gene>
    <name evidence="1" type="ordered locus">MTR_1g028410</name>
</gene>